<dbReference type="AlphaFoldDB" id="A0A399EPD7"/>
<sequence>MNALPTLLWLEFRKSQSFVMVLAGVLLLTAVGLARLTANALNTPEEEAVVLFSLAAVIGGTLLVVALFISARQDGTGLLLSVPGGLAHQVARFVYWGLLGAAFALTLAVLLWAYLDRTVPGMPGLGVVLTFVFYGLGLVWLPGVAYLLLAFSYVQSYQLSRLGWLAGLAAFLGFFGLADVLVEAGSKVAYRALPPVTISLQSLGSRLDDLRLPLEPLLLSLALAAGLVALAGRVWDEVEA</sequence>
<proteinExistence type="predicted"/>
<keyword evidence="3" id="KW-1185">Reference proteome</keyword>
<evidence type="ECO:0008006" key="4">
    <source>
        <dbReference type="Google" id="ProtNLM"/>
    </source>
</evidence>
<name>A0A399EPD7_9DEIN</name>
<keyword evidence="1" id="KW-0472">Membrane</keyword>
<keyword evidence="1" id="KW-1133">Transmembrane helix</keyword>
<accession>A0A399EPD7</accession>
<dbReference type="RefSeq" id="WP_119315102.1">
    <property type="nucleotide sequence ID" value="NZ_QXDL01000075.1"/>
</dbReference>
<feature type="transmembrane region" description="Helical" evidence="1">
    <location>
        <begin position="48"/>
        <end position="73"/>
    </location>
</feature>
<feature type="transmembrane region" description="Helical" evidence="1">
    <location>
        <begin position="93"/>
        <end position="115"/>
    </location>
</feature>
<evidence type="ECO:0000256" key="1">
    <source>
        <dbReference type="SAM" id="Phobius"/>
    </source>
</evidence>
<evidence type="ECO:0000313" key="2">
    <source>
        <dbReference type="EMBL" id="RIH84362.1"/>
    </source>
</evidence>
<dbReference type="EMBL" id="QXDL01000075">
    <property type="protein sequence ID" value="RIH84362.1"/>
    <property type="molecule type" value="Genomic_DNA"/>
</dbReference>
<feature type="transmembrane region" description="Helical" evidence="1">
    <location>
        <begin position="127"/>
        <end position="150"/>
    </location>
</feature>
<reference evidence="2 3" key="1">
    <citation type="submission" date="2018-08" db="EMBL/GenBank/DDBJ databases">
        <title>Meiothermus terrae DSM 26712 genome sequencing project.</title>
        <authorList>
            <person name="Da Costa M.S."/>
            <person name="Albuquerque L."/>
            <person name="Raposo P."/>
            <person name="Froufe H.J.C."/>
            <person name="Barroso C.S."/>
            <person name="Egas C."/>
        </authorList>
    </citation>
    <scope>NUCLEOTIDE SEQUENCE [LARGE SCALE GENOMIC DNA]</scope>
    <source>
        <strain evidence="2 3">DSM 26712</strain>
    </source>
</reference>
<keyword evidence="1" id="KW-0812">Transmembrane</keyword>
<organism evidence="2 3">
    <name type="scientific">Calidithermus terrae</name>
    <dbReference type="NCBI Taxonomy" id="1408545"/>
    <lineage>
        <taxon>Bacteria</taxon>
        <taxon>Thermotogati</taxon>
        <taxon>Deinococcota</taxon>
        <taxon>Deinococci</taxon>
        <taxon>Thermales</taxon>
        <taxon>Thermaceae</taxon>
        <taxon>Calidithermus</taxon>
    </lineage>
</organism>
<feature type="transmembrane region" description="Helical" evidence="1">
    <location>
        <begin position="162"/>
        <end position="182"/>
    </location>
</feature>
<dbReference type="OrthoDB" id="34289at2"/>
<evidence type="ECO:0000313" key="3">
    <source>
        <dbReference type="Proteomes" id="UP000265715"/>
    </source>
</evidence>
<protein>
    <recommendedName>
        <fullName evidence="4">ABC-2 family transporter protein</fullName>
    </recommendedName>
</protein>
<gene>
    <name evidence="2" type="ORF">Mterra_02006</name>
</gene>
<dbReference type="Proteomes" id="UP000265715">
    <property type="component" value="Unassembled WGS sequence"/>
</dbReference>
<comment type="caution">
    <text evidence="2">The sequence shown here is derived from an EMBL/GenBank/DDBJ whole genome shotgun (WGS) entry which is preliminary data.</text>
</comment>
<feature type="transmembrane region" description="Helical" evidence="1">
    <location>
        <begin position="17"/>
        <end position="36"/>
    </location>
</feature>